<keyword evidence="6" id="KW-1185">Reference proteome</keyword>
<dbReference type="SUPFAM" id="SSF51395">
    <property type="entry name" value="FMN-linked oxidoreductases"/>
    <property type="match status" value="1"/>
</dbReference>
<comment type="cofactor">
    <cofactor evidence="1">
        <name>FMN</name>
        <dbReference type="ChEBI" id="CHEBI:58210"/>
    </cofactor>
</comment>
<dbReference type="Gene3D" id="3.20.20.70">
    <property type="entry name" value="Aldolase class I"/>
    <property type="match status" value="1"/>
</dbReference>
<evidence type="ECO:0000256" key="2">
    <source>
        <dbReference type="ARBA" id="ARBA00023002"/>
    </source>
</evidence>
<comment type="caution">
    <text evidence="5">The sequence shown here is derived from an EMBL/GenBank/DDBJ whole genome shotgun (WGS) entry which is preliminary data.</text>
</comment>
<evidence type="ECO:0000256" key="1">
    <source>
        <dbReference type="ARBA" id="ARBA00001917"/>
    </source>
</evidence>
<keyword evidence="5" id="KW-0503">Monooxygenase</keyword>
<feature type="domain" description="FMN hydroxy acid dehydrogenase" evidence="4">
    <location>
        <begin position="22"/>
        <end position="469"/>
    </location>
</feature>
<dbReference type="InterPro" id="IPR008259">
    <property type="entry name" value="FMN_hydac_DH_AS"/>
</dbReference>
<dbReference type="Pfam" id="PF01070">
    <property type="entry name" value="FMN_dh"/>
    <property type="match status" value="1"/>
</dbReference>
<name>W9GI69_9MICO</name>
<dbReference type="EMBL" id="AWQS01000086">
    <property type="protein sequence ID" value="EWT05795.1"/>
    <property type="molecule type" value="Genomic_DNA"/>
</dbReference>
<protein>
    <submittedName>
        <fullName evidence="5">Lactate 2-monooxygenase</fullName>
    </submittedName>
</protein>
<feature type="region of interest" description="Disordered" evidence="3">
    <location>
        <begin position="248"/>
        <end position="285"/>
    </location>
</feature>
<sequence length="469" mass="49592">MPLSGLGRAVQSAIYRAGALGHRPRVPTDGAQLEHAAARVMSARAFAYVAGSAGSETAARANRSAFDRWQVLPRVLVDASERDAGVQLFGRRHASPFLVAPIGALSAVHPDADLAVARGAREQGTAMVISSQGSVPMEEVARQLAGSGHWFQLYWSSNDDLVASLVARAEACGSEAIVVTLDTVHLGWRPRDLDLGHLPFARGEGIAQYTSDPVFQRLVADRVRAGAGPASSAGSGLLPSTGHKIAVERSQSPGREVTSSLSTSLSTEAEAEPRPTPRALGTLLSISRHYPGSTRENLRSPEPRAAVETFLDVFSRPNLSWADLPRLRELTKLPIVLKGILRADDARRALDEGVDGIWVSNHGGRQLDRSIAALDALVDVAPAARDRAPEVPVIFDSGVRTGADAFVALALGATAVGVGRPHVYGLALAGDEGVSEVLRNLRAELDLTMALTGCRSLSDISTDLVRARP</sequence>
<evidence type="ECO:0000313" key="6">
    <source>
        <dbReference type="Proteomes" id="UP000019494"/>
    </source>
</evidence>
<dbReference type="PATRIC" id="fig|584657.3.peg.2309"/>
<evidence type="ECO:0000256" key="3">
    <source>
        <dbReference type="SAM" id="MobiDB-lite"/>
    </source>
</evidence>
<dbReference type="OrthoDB" id="9770452at2"/>
<evidence type="ECO:0000259" key="4">
    <source>
        <dbReference type="PROSITE" id="PS51349"/>
    </source>
</evidence>
<keyword evidence="2" id="KW-0560">Oxidoreductase</keyword>
<dbReference type="AlphaFoldDB" id="W9GI69"/>
<dbReference type="InterPro" id="IPR000262">
    <property type="entry name" value="FMN-dep_DH"/>
</dbReference>
<proteinExistence type="predicted"/>
<dbReference type="InterPro" id="IPR013785">
    <property type="entry name" value="Aldolase_TIM"/>
</dbReference>
<dbReference type="PROSITE" id="PS51349">
    <property type="entry name" value="FMN_HYDROXY_ACID_DH_2"/>
    <property type="match status" value="1"/>
</dbReference>
<organism evidence="5 6">
    <name type="scientific">Intrasporangium chromatireducens Q5-1</name>
    <dbReference type="NCBI Taxonomy" id="584657"/>
    <lineage>
        <taxon>Bacteria</taxon>
        <taxon>Bacillati</taxon>
        <taxon>Actinomycetota</taxon>
        <taxon>Actinomycetes</taxon>
        <taxon>Micrococcales</taxon>
        <taxon>Intrasporangiaceae</taxon>
        <taxon>Intrasporangium</taxon>
    </lineage>
</organism>
<dbReference type="PANTHER" id="PTHR10578">
    <property type="entry name" value="S -2-HYDROXY-ACID OXIDASE-RELATED"/>
    <property type="match status" value="1"/>
</dbReference>
<dbReference type="Proteomes" id="UP000019494">
    <property type="component" value="Unassembled WGS sequence"/>
</dbReference>
<dbReference type="GO" id="GO:0004497">
    <property type="term" value="F:monooxygenase activity"/>
    <property type="evidence" value="ECO:0007669"/>
    <property type="project" value="UniProtKB-KW"/>
</dbReference>
<dbReference type="PANTHER" id="PTHR10578:SF143">
    <property type="entry name" value="FMN-DEPENDENT ALPHA-HYDROXY ACID DEHYDROGENASE PB1A11.03"/>
    <property type="match status" value="1"/>
</dbReference>
<dbReference type="InterPro" id="IPR037396">
    <property type="entry name" value="FMN_HAD"/>
</dbReference>
<gene>
    <name evidence="5" type="ORF">N864_02060</name>
</gene>
<dbReference type="PROSITE" id="PS00557">
    <property type="entry name" value="FMN_HYDROXY_ACID_DH_1"/>
    <property type="match status" value="1"/>
</dbReference>
<evidence type="ECO:0000313" key="5">
    <source>
        <dbReference type="EMBL" id="EWT05795.1"/>
    </source>
</evidence>
<feature type="compositionally biased region" description="Low complexity" evidence="3">
    <location>
        <begin position="258"/>
        <end position="268"/>
    </location>
</feature>
<accession>W9GI69</accession>
<reference evidence="6" key="1">
    <citation type="submission" date="2013-08" db="EMBL/GenBank/DDBJ databases">
        <title>Intrasporangium oryzae NRRL B-24470.</title>
        <authorList>
            <person name="Liu H."/>
            <person name="Wang G."/>
        </authorList>
    </citation>
    <scope>NUCLEOTIDE SEQUENCE [LARGE SCALE GENOMIC DNA]</scope>
    <source>
        <strain evidence="6">Q5-1</strain>
    </source>
</reference>
<dbReference type="RefSeq" id="WP_034716763.1">
    <property type="nucleotide sequence ID" value="NZ_AWQS01000086.1"/>
</dbReference>